<dbReference type="Gene3D" id="2.90.10.10">
    <property type="entry name" value="Bulb-type lectin domain"/>
    <property type="match status" value="1"/>
</dbReference>
<feature type="domain" description="Protein kinase" evidence="16">
    <location>
        <begin position="516"/>
        <end position="812"/>
    </location>
</feature>
<evidence type="ECO:0000256" key="11">
    <source>
        <dbReference type="ARBA" id="ARBA00023157"/>
    </source>
</evidence>
<dbReference type="PROSITE" id="PS50927">
    <property type="entry name" value="BULB_LECTIN"/>
    <property type="match status" value="1"/>
</dbReference>
<evidence type="ECO:0000259" key="18">
    <source>
        <dbReference type="PROSITE" id="PS50948"/>
    </source>
</evidence>
<evidence type="ECO:0000256" key="12">
    <source>
        <dbReference type="ARBA" id="ARBA00023180"/>
    </source>
</evidence>
<dbReference type="Pfam" id="PF00954">
    <property type="entry name" value="S_locus_glycop"/>
    <property type="match status" value="1"/>
</dbReference>
<evidence type="ECO:0000259" key="17">
    <source>
        <dbReference type="PROSITE" id="PS50927"/>
    </source>
</evidence>
<evidence type="ECO:0000256" key="14">
    <source>
        <dbReference type="PROSITE-ProRule" id="PRU10141"/>
    </source>
</evidence>
<evidence type="ECO:0000313" key="20">
    <source>
        <dbReference type="RefSeq" id="XP_015902440.3"/>
    </source>
</evidence>
<evidence type="ECO:0000313" key="19">
    <source>
        <dbReference type="Proteomes" id="UP001652623"/>
    </source>
</evidence>
<keyword evidence="3 13" id="KW-0808">Transferase</keyword>
<feature type="transmembrane region" description="Helical" evidence="15">
    <location>
        <begin position="441"/>
        <end position="468"/>
    </location>
</feature>
<dbReference type="GO" id="GO:0005524">
    <property type="term" value="F:ATP binding"/>
    <property type="evidence" value="ECO:0007669"/>
    <property type="project" value="UniProtKB-UniRule"/>
</dbReference>
<evidence type="ECO:0000256" key="3">
    <source>
        <dbReference type="ARBA" id="ARBA00022679"/>
    </source>
</evidence>
<evidence type="ECO:0000256" key="4">
    <source>
        <dbReference type="ARBA" id="ARBA00022692"/>
    </source>
</evidence>
<keyword evidence="7 13" id="KW-0418">Kinase</keyword>
<evidence type="ECO:0000256" key="8">
    <source>
        <dbReference type="ARBA" id="ARBA00022840"/>
    </source>
</evidence>
<reference evidence="20" key="1">
    <citation type="submission" date="2025-08" db="UniProtKB">
        <authorList>
            <consortium name="RefSeq"/>
        </authorList>
    </citation>
    <scope>IDENTIFICATION</scope>
    <source>
        <tissue evidence="20">Seedling</tissue>
    </source>
</reference>
<dbReference type="GO" id="GO:0016020">
    <property type="term" value="C:membrane"/>
    <property type="evidence" value="ECO:0007669"/>
    <property type="project" value="UniProtKB-SubCell"/>
</dbReference>
<accession>A0A6P4AXR6</accession>
<name>A0A6P4AXR6_ZIZJJ</name>
<dbReference type="GO" id="GO:0048544">
    <property type="term" value="P:recognition of pollen"/>
    <property type="evidence" value="ECO:0007669"/>
    <property type="project" value="InterPro"/>
</dbReference>
<dbReference type="CDD" id="cd14066">
    <property type="entry name" value="STKc_IRAK"/>
    <property type="match status" value="1"/>
</dbReference>
<dbReference type="PROSITE" id="PS50948">
    <property type="entry name" value="PAN"/>
    <property type="match status" value="1"/>
</dbReference>
<evidence type="ECO:0000256" key="13">
    <source>
        <dbReference type="PIRNR" id="PIRNR000641"/>
    </source>
</evidence>
<dbReference type="SUPFAM" id="SSF51110">
    <property type="entry name" value="alpha-D-mannose-specific plant lectins"/>
    <property type="match status" value="1"/>
</dbReference>
<dbReference type="SMART" id="SM00108">
    <property type="entry name" value="B_lectin"/>
    <property type="match status" value="1"/>
</dbReference>
<evidence type="ECO:0000259" key="16">
    <source>
        <dbReference type="PROSITE" id="PS50011"/>
    </source>
</evidence>
<dbReference type="CDD" id="cd01098">
    <property type="entry name" value="PAN_AP_plant"/>
    <property type="match status" value="1"/>
</dbReference>
<keyword evidence="6 13" id="KW-0547">Nucleotide-binding</keyword>
<dbReference type="InterPro" id="IPR000719">
    <property type="entry name" value="Prot_kinase_dom"/>
</dbReference>
<keyword evidence="10 15" id="KW-0472">Membrane</keyword>
<dbReference type="InterPro" id="IPR003609">
    <property type="entry name" value="Pan_app"/>
</dbReference>
<dbReference type="SUPFAM" id="SSF56112">
    <property type="entry name" value="Protein kinase-like (PK-like)"/>
    <property type="match status" value="1"/>
</dbReference>
<comment type="catalytic activity">
    <reaction evidence="13">
        <text>L-seryl-[protein] + ATP = O-phospho-L-seryl-[protein] + ADP + H(+)</text>
        <dbReference type="Rhea" id="RHEA:17989"/>
        <dbReference type="Rhea" id="RHEA-COMP:9863"/>
        <dbReference type="Rhea" id="RHEA-COMP:11604"/>
        <dbReference type="ChEBI" id="CHEBI:15378"/>
        <dbReference type="ChEBI" id="CHEBI:29999"/>
        <dbReference type="ChEBI" id="CHEBI:30616"/>
        <dbReference type="ChEBI" id="CHEBI:83421"/>
        <dbReference type="ChEBI" id="CHEBI:456216"/>
        <dbReference type="EC" id="2.7.11.1"/>
    </reaction>
</comment>
<evidence type="ECO:0000256" key="5">
    <source>
        <dbReference type="ARBA" id="ARBA00022729"/>
    </source>
</evidence>
<dbReference type="PROSITE" id="PS00108">
    <property type="entry name" value="PROTEIN_KINASE_ST"/>
    <property type="match status" value="1"/>
</dbReference>
<keyword evidence="5" id="KW-0732">Signal</keyword>
<dbReference type="RefSeq" id="XP_015902440.3">
    <property type="nucleotide sequence ID" value="XM_016046954.4"/>
</dbReference>
<dbReference type="PANTHER" id="PTHR47974:SF27">
    <property type="entry name" value="RECEPTOR-LIKE SERINE_THREONINE-PROTEIN KINASE"/>
    <property type="match status" value="1"/>
</dbReference>
<dbReference type="EC" id="2.7.11.1" evidence="13"/>
<keyword evidence="12" id="KW-0325">Glycoprotein</keyword>
<dbReference type="InterPro" id="IPR001480">
    <property type="entry name" value="Bulb-type_lectin_dom"/>
</dbReference>
<sequence length="838" mass="93402">MESLFLFSSFASLATFTFCCFAFLPSFIASSYPIFKHSIYPNFTASHLQFVDYNGAFLGSVNGTFMASIIGLSQSPLSYYLSIIHKSTNTIIWTHNPSTPISESSTLLLTINGLFITDASNNLIWSTPPFNSPVRALQLLETGNLILVDNRNVSLWESFNHPTDTIVMGQNLDVGRSLYAPAGPTNLSTGDYRLTLSDKDLIFQWRDQTYWMLSMETNAFKHSNEPLSYMAMNSTGLNLLGDDGSLVFQVNLNFSSFRIAKLGSDGRFRIMSFIGEKWVEEFVGPEEYCRVPSACGQLGLCNIHEASCSCPPGFDRRSDDKVGCVPTDDSLSLPIGCNPSGNLNSTSISYVKLEDWMDYFSNDLAEPVKRSVNLSICQDLCSMNCSCLGFFYGNYSGVCYLLENYLGSIMSKSTREDRIGYIKTSSASSTKNTFTKKEDKFPMVAMVLIPLFGFFFLLTIIGIAILWLRKARPSKLEDAMILDRQNSLSSSSELNIISIPGLPVRFDFEELVSATENFETEIGSGGFGMVYRGTMPDETVVAVKKIKNFGTRGKKEFCTETAIIGSIHHVNLVRLKGFCIQGNLRFLVYEFMNGGSLERTLFGTGPVLQWNERLKIAIGTAKGLAYLHSECQHKIIHCDIKPDNILLGEKSSVKISDFGLSKLLDHHDNSKLLTTMRGTRGYIAPEWLTSSGITDKSDVYSFGMVLLEIVSGRRNCTLMTQRSTGITKDANGSNGESISTLSLEPGWVYFPAMALEMHNQRRYLELVDQRLEGRVRSEEVEKLVRVALCCVQMVPEFRPTMAEVVAMLEDRLPLREPRVDALNFLLSFGGRLSRHAPD</sequence>
<dbReference type="InterPro" id="IPR008271">
    <property type="entry name" value="Ser/Thr_kinase_AS"/>
</dbReference>
<dbReference type="PIRSF" id="PIRSF000641">
    <property type="entry name" value="SRK"/>
    <property type="match status" value="1"/>
</dbReference>
<dbReference type="Gene3D" id="3.30.200.20">
    <property type="entry name" value="Phosphorylase Kinase, domain 1"/>
    <property type="match status" value="1"/>
</dbReference>
<keyword evidence="8 13" id="KW-0067">ATP-binding</keyword>
<dbReference type="InParanoid" id="A0A6P4AXR6"/>
<organism evidence="19 20">
    <name type="scientific">Ziziphus jujuba</name>
    <name type="common">Chinese jujube</name>
    <name type="synonym">Ziziphus sativa</name>
    <dbReference type="NCBI Taxonomy" id="326968"/>
    <lineage>
        <taxon>Eukaryota</taxon>
        <taxon>Viridiplantae</taxon>
        <taxon>Streptophyta</taxon>
        <taxon>Embryophyta</taxon>
        <taxon>Tracheophyta</taxon>
        <taxon>Spermatophyta</taxon>
        <taxon>Magnoliopsida</taxon>
        <taxon>eudicotyledons</taxon>
        <taxon>Gunneridae</taxon>
        <taxon>Pentapetalae</taxon>
        <taxon>rosids</taxon>
        <taxon>fabids</taxon>
        <taxon>Rosales</taxon>
        <taxon>Rhamnaceae</taxon>
        <taxon>Paliureae</taxon>
        <taxon>Ziziphus</taxon>
    </lineage>
</organism>
<feature type="domain" description="Apple" evidence="18">
    <location>
        <begin position="337"/>
        <end position="426"/>
    </location>
</feature>
<keyword evidence="9 15" id="KW-1133">Transmembrane helix</keyword>
<evidence type="ECO:0000256" key="1">
    <source>
        <dbReference type="ARBA" id="ARBA00004167"/>
    </source>
</evidence>
<feature type="domain" description="Bulb-type lectin" evidence="17">
    <location>
        <begin position="42"/>
        <end position="160"/>
    </location>
</feature>
<dbReference type="FunFam" id="1.10.510.10:FF:000621">
    <property type="entry name" value="Serine/threonine-protein kinase"/>
    <property type="match status" value="1"/>
</dbReference>
<dbReference type="GO" id="GO:0004674">
    <property type="term" value="F:protein serine/threonine kinase activity"/>
    <property type="evidence" value="ECO:0007669"/>
    <property type="project" value="UniProtKB-KW"/>
</dbReference>
<comment type="subcellular location">
    <subcellularLocation>
        <location evidence="1">Membrane</location>
        <topology evidence="1">Single-pass membrane protein</topology>
    </subcellularLocation>
</comment>
<dbReference type="GeneID" id="107435357"/>
<evidence type="ECO:0000256" key="2">
    <source>
        <dbReference type="ARBA" id="ARBA00022527"/>
    </source>
</evidence>
<gene>
    <name evidence="20" type="primary">LOC107435357</name>
</gene>
<feature type="binding site" evidence="14">
    <location>
        <position position="545"/>
    </location>
    <ligand>
        <name>ATP</name>
        <dbReference type="ChEBI" id="CHEBI:30616"/>
    </ligand>
</feature>
<evidence type="ECO:0000256" key="15">
    <source>
        <dbReference type="SAM" id="Phobius"/>
    </source>
</evidence>
<dbReference type="PROSITE" id="PS00107">
    <property type="entry name" value="PROTEIN_KINASE_ATP"/>
    <property type="match status" value="1"/>
</dbReference>
<dbReference type="SMART" id="SM00220">
    <property type="entry name" value="S_TKc"/>
    <property type="match status" value="1"/>
</dbReference>
<protein>
    <recommendedName>
        <fullName evidence="13">Receptor-like serine/threonine-protein kinase</fullName>
        <ecNumber evidence="13">2.7.11.1</ecNumber>
    </recommendedName>
</protein>
<keyword evidence="19" id="KW-1185">Reference proteome</keyword>
<evidence type="ECO:0000256" key="7">
    <source>
        <dbReference type="ARBA" id="ARBA00022777"/>
    </source>
</evidence>
<dbReference type="FunFam" id="3.30.200.20:FF:000178">
    <property type="entry name" value="serine/threonine-protein kinase PBS1-like"/>
    <property type="match status" value="1"/>
</dbReference>
<dbReference type="PANTHER" id="PTHR47974">
    <property type="entry name" value="OS07G0415500 PROTEIN"/>
    <property type="match status" value="1"/>
</dbReference>
<evidence type="ECO:0000256" key="9">
    <source>
        <dbReference type="ARBA" id="ARBA00022989"/>
    </source>
</evidence>
<evidence type="ECO:0000256" key="6">
    <source>
        <dbReference type="ARBA" id="ARBA00022741"/>
    </source>
</evidence>
<comment type="catalytic activity">
    <reaction evidence="13">
        <text>L-threonyl-[protein] + ATP = O-phospho-L-threonyl-[protein] + ADP + H(+)</text>
        <dbReference type="Rhea" id="RHEA:46608"/>
        <dbReference type="Rhea" id="RHEA-COMP:11060"/>
        <dbReference type="Rhea" id="RHEA-COMP:11605"/>
        <dbReference type="ChEBI" id="CHEBI:15378"/>
        <dbReference type="ChEBI" id="CHEBI:30013"/>
        <dbReference type="ChEBI" id="CHEBI:30616"/>
        <dbReference type="ChEBI" id="CHEBI:61977"/>
        <dbReference type="ChEBI" id="CHEBI:456216"/>
        <dbReference type="EC" id="2.7.11.1"/>
    </reaction>
</comment>
<proteinExistence type="inferred from homology"/>
<dbReference type="InterPro" id="IPR017441">
    <property type="entry name" value="Protein_kinase_ATP_BS"/>
</dbReference>
<keyword evidence="4 15" id="KW-0812">Transmembrane</keyword>
<comment type="similarity">
    <text evidence="13">Belongs to the protein kinase superfamily. Ser/Thr protein kinase family.</text>
</comment>
<dbReference type="Gene3D" id="1.10.510.10">
    <property type="entry name" value="Transferase(Phosphotransferase) domain 1"/>
    <property type="match status" value="1"/>
</dbReference>
<dbReference type="Proteomes" id="UP001652623">
    <property type="component" value="Chromosome 5"/>
</dbReference>
<dbReference type="AlphaFoldDB" id="A0A6P4AXR6"/>
<dbReference type="InterPro" id="IPR011009">
    <property type="entry name" value="Kinase-like_dom_sf"/>
</dbReference>
<evidence type="ECO:0000256" key="10">
    <source>
        <dbReference type="ARBA" id="ARBA00023136"/>
    </source>
</evidence>
<dbReference type="InterPro" id="IPR036426">
    <property type="entry name" value="Bulb-type_lectin_dom_sf"/>
</dbReference>
<dbReference type="Pfam" id="PF01453">
    <property type="entry name" value="B_lectin"/>
    <property type="match status" value="1"/>
</dbReference>
<dbReference type="CDD" id="cd00028">
    <property type="entry name" value="B_lectin"/>
    <property type="match status" value="1"/>
</dbReference>
<dbReference type="InterPro" id="IPR000858">
    <property type="entry name" value="S_locus_glycoprot_dom"/>
</dbReference>
<keyword evidence="11" id="KW-1015">Disulfide bond</keyword>
<dbReference type="Pfam" id="PF00069">
    <property type="entry name" value="Pkinase"/>
    <property type="match status" value="1"/>
</dbReference>
<keyword evidence="2 13" id="KW-0723">Serine/threonine-protein kinase</keyword>
<dbReference type="InterPro" id="IPR024171">
    <property type="entry name" value="SRK-like_kinase"/>
</dbReference>
<dbReference type="PROSITE" id="PS50011">
    <property type="entry name" value="PROTEIN_KINASE_DOM"/>
    <property type="match status" value="1"/>
</dbReference>
<dbReference type="KEGG" id="zju:107435357"/>